<dbReference type="GO" id="GO:0006749">
    <property type="term" value="P:glutathione metabolic process"/>
    <property type="evidence" value="ECO:0007669"/>
    <property type="project" value="TreeGrafter"/>
</dbReference>
<dbReference type="Gene3D" id="3.40.30.10">
    <property type="entry name" value="Glutaredoxin"/>
    <property type="match status" value="1"/>
</dbReference>
<dbReference type="Pfam" id="PF02798">
    <property type="entry name" value="GST_N"/>
    <property type="match status" value="1"/>
</dbReference>
<dbReference type="FunFam" id="1.20.1050.10:FF:000007">
    <property type="entry name" value="Glutathione S-transferase 1-1"/>
    <property type="match status" value="1"/>
</dbReference>
<dbReference type="InterPro" id="IPR004045">
    <property type="entry name" value="Glutathione_S-Trfase_N"/>
</dbReference>
<dbReference type="InterPro" id="IPR040079">
    <property type="entry name" value="Glutathione_S-Trfase"/>
</dbReference>
<feature type="domain" description="GST N-terminal" evidence="2">
    <location>
        <begin position="1"/>
        <end position="82"/>
    </location>
</feature>
<dbReference type="InterPro" id="IPR036282">
    <property type="entry name" value="Glutathione-S-Trfase_C_sf"/>
</dbReference>
<dbReference type="CDD" id="cd03177">
    <property type="entry name" value="GST_C_Delta_Epsilon"/>
    <property type="match status" value="1"/>
</dbReference>
<sequence length="217" mass="24904">MPIDLYSLPASGPCRAVIMTAQHLKVKLNVKNMDLFGGDQMKPEFLRMNPQHCVPTIDDDGFYLWESRAVQTYLVNKYAPDSSLYPKDPQARAVVDRMLYFDIGTLFATQGEWLRPQLFYGKPSDPVREEAFEKALELLEEFLSKTLYVAGENITVADFSVFSTLTFAETVADFNFKSFPKTNAWLQKLKTEVPNYKEIHEGPLLQFKELLKSRSKK</sequence>
<proteinExistence type="evidence at transcript level"/>
<dbReference type="PROSITE" id="PS50404">
    <property type="entry name" value="GST_NTER"/>
    <property type="match status" value="1"/>
</dbReference>
<dbReference type="SMR" id="A0A1P8P0F6"/>
<keyword evidence="4" id="KW-0808">Transferase</keyword>
<evidence type="ECO:0000259" key="2">
    <source>
        <dbReference type="PROSITE" id="PS50404"/>
    </source>
</evidence>
<organism evidence="4">
    <name type="scientific">Pardosa pseudoannulata</name>
    <dbReference type="NCBI Taxonomy" id="330961"/>
    <lineage>
        <taxon>Eukaryota</taxon>
        <taxon>Metazoa</taxon>
        <taxon>Ecdysozoa</taxon>
        <taxon>Arthropoda</taxon>
        <taxon>Chelicerata</taxon>
        <taxon>Arachnida</taxon>
        <taxon>Araneae</taxon>
        <taxon>Araneomorphae</taxon>
        <taxon>Entelegynae</taxon>
        <taxon>Lycosoidea</taxon>
        <taxon>Lycosidae</taxon>
        <taxon>Pardosa</taxon>
    </lineage>
</organism>
<reference evidence="4" key="1">
    <citation type="submission" date="2017-01" db="EMBL/GenBank/DDBJ databases">
        <authorList>
            <person name="Mah S.A."/>
            <person name="Swanson W.J."/>
            <person name="Moy G.W."/>
            <person name="Vacquier V.D."/>
        </authorList>
    </citation>
    <scope>NUCLEOTIDE SEQUENCE</scope>
</reference>
<dbReference type="Gene3D" id="1.20.1050.10">
    <property type="match status" value="1"/>
</dbReference>
<dbReference type="SFLD" id="SFLDG01153">
    <property type="entry name" value="Main.4:_Theta-like"/>
    <property type="match status" value="1"/>
</dbReference>
<dbReference type="CDD" id="cd03045">
    <property type="entry name" value="GST_N_Delta_Epsilon"/>
    <property type="match status" value="1"/>
</dbReference>
<protein>
    <submittedName>
        <fullName evidence="4">Glutathione-S-transferase</fullName>
        <ecNumber evidence="4">2.5.1.18</ecNumber>
    </submittedName>
</protein>
<dbReference type="Pfam" id="PF13410">
    <property type="entry name" value="GST_C_2"/>
    <property type="match status" value="1"/>
</dbReference>
<dbReference type="SUPFAM" id="SSF47616">
    <property type="entry name" value="GST C-terminal domain-like"/>
    <property type="match status" value="1"/>
</dbReference>
<dbReference type="EC" id="2.5.1.18" evidence="4"/>
<dbReference type="PROSITE" id="PS50405">
    <property type="entry name" value="GST_CTER"/>
    <property type="match status" value="1"/>
</dbReference>
<dbReference type="InterPro" id="IPR010987">
    <property type="entry name" value="Glutathione-S-Trfase_C-like"/>
</dbReference>
<dbReference type="SFLD" id="SFLDG00358">
    <property type="entry name" value="Main_(cytGST)"/>
    <property type="match status" value="1"/>
</dbReference>
<dbReference type="GO" id="GO:0004364">
    <property type="term" value="F:glutathione transferase activity"/>
    <property type="evidence" value="ECO:0007669"/>
    <property type="project" value="UniProtKB-EC"/>
</dbReference>
<accession>A0A1P8P0F6</accession>
<dbReference type="AlphaFoldDB" id="A0A1P8P0F6"/>
<evidence type="ECO:0000313" key="4">
    <source>
        <dbReference type="EMBL" id="APX55179.1"/>
    </source>
</evidence>
<name>A0A1P8P0F6_9ARAC</name>
<dbReference type="PANTHER" id="PTHR43969">
    <property type="entry name" value="GLUTATHIONE S TRANSFERASE D10, ISOFORM A-RELATED"/>
    <property type="match status" value="1"/>
</dbReference>
<feature type="domain" description="GST C-terminal" evidence="3">
    <location>
        <begin position="88"/>
        <end position="217"/>
    </location>
</feature>
<evidence type="ECO:0000256" key="1">
    <source>
        <dbReference type="ARBA" id="ARBA00011738"/>
    </source>
</evidence>
<dbReference type="SFLD" id="SFLDS00019">
    <property type="entry name" value="Glutathione_Transferase_(cytos"/>
    <property type="match status" value="1"/>
</dbReference>
<dbReference type="SUPFAM" id="SSF52833">
    <property type="entry name" value="Thioredoxin-like"/>
    <property type="match status" value="1"/>
</dbReference>
<dbReference type="PANTHER" id="PTHR43969:SF9">
    <property type="entry name" value="GLUTATHIONE S TRANSFERASE D10, ISOFORM A-RELATED"/>
    <property type="match status" value="1"/>
</dbReference>
<comment type="subunit">
    <text evidence="1">Homodimer.</text>
</comment>
<dbReference type="FunFam" id="3.40.30.10:FF:000034">
    <property type="entry name" value="glutathione S-transferase 1"/>
    <property type="match status" value="1"/>
</dbReference>
<dbReference type="InterPro" id="IPR036249">
    <property type="entry name" value="Thioredoxin-like_sf"/>
</dbReference>
<dbReference type="EMBL" id="KY454857">
    <property type="protein sequence ID" value="APX55179.1"/>
    <property type="molecule type" value="mRNA"/>
</dbReference>
<evidence type="ECO:0000259" key="3">
    <source>
        <dbReference type="PROSITE" id="PS50405"/>
    </source>
</evidence>